<proteinExistence type="predicted"/>
<feature type="compositionally biased region" description="Polar residues" evidence="1">
    <location>
        <begin position="99"/>
        <end position="113"/>
    </location>
</feature>
<keyword evidence="3" id="KW-1185">Reference proteome</keyword>
<feature type="compositionally biased region" description="Gly residues" evidence="1">
    <location>
        <begin position="28"/>
        <end position="47"/>
    </location>
</feature>
<comment type="caution">
    <text evidence="2">The sequence shown here is derived from an EMBL/GenBank/DDBJ whole genome shotgun (WGS) entry which is preliminary data.</text>
</comment>
<feature type="compositionally biased region" description="Basic and acidic residues" evidence="1">
    <location>
        <begin position="204"/>
        <end position="214"/>
    </location>
</feature>
<protein>
    <submittedName>
        <fullName evidence="2">Uncharacterized protein</fullName>
    </submittedName>
</protein>
<feature type="region of interest" description="Disordered" evidence="1">
    <location>
        <begin position="22"/>
        <end position="118"/>
    </location>
</feature>
<evidence type="ECO:0000313" key="2">
    <source>
        <dbReference type="EMBL" id="EJK52825.1"/>
    </source>
</evidence>
<dbReference type="Proteomes" id="UP000266841">
    <property type="component" value="Unassembled WGS sequence"/>
</dbReference>
<sequence>MERMAWRSDVDLLHRQSAASFIGMGPARDGGGGGAEGRGSGSRGGTLGKWEGKRHRTAEVLPASEEWERRSRRSKNPQRTRGQRRKRAAVTVRGGVIAASSTAEGAPETTASRGPQGAASTAVAVAELKTRGLASSLQTKALSSTTARLPAVHEAMAEAQYLATTAASDSPGELQTPKEAGDGSDAGGDGAKHAGEYPFGELGSPHREGRRGDPVRPVMGGYRQPALA</sequence>
<feature type="region of interest" description="Disordered" evidence="1">
    <location>
        <begin position="163"/>
        <end position="228"/>
    </location>
</feature>
<evidence type="ECO:0000313" key="3">
    <source>
        <dbReference type="Proteomes" id="UP000266841"/>
    </source>
</evidence>
<reference evidence="2 3" key="1">
    <citation type="journal article" date="2012" name="Genome Biol.">
        <title>Genome and low-iron response of an oceanic diatom adapted to chronic iron limitation.</title>
        <authorList>
            <person name="Lommer M."/>
            <person name="Specht M."/>
            <person name="Roy A.S."/>
            <person name="Kraemer L."/>
            <person name="Andreson R."/>
            <person name="Gutowska M.A."/>
            <person name="Wolf J."/>
            <person name="Bergner S.V."/>
            <person name="Schilhabel M.B."/>
            <person name="Klostermeier U.C."/>
            <person name="Beiko R.G."/>
            <person name="Rosenstiel P."/>
            <person name="Hippler M."/>
            <person name="Laroche J."/>
        </authorList>
    </citation>
    <scope>NUCLEOTIDE SEQUENCE [LARGE SCALE GENOMIC DNA]</scope>
    <source>
        <strain evidence="2 3">CCMP1005</strain>
    </source>
</reference>
<gene>
    <name evidence="2" type="ORF">THAOC_27866</name>
</gene>
<dbReference type="AlphaFoldDB" id="K0RHV6"/>
<organism evidence="2 3">
    <name type="scientific">Thalassiosira oceanica</name>
    <name type="common">Marine diatom</name>
    <dbReference type="NCBI Taxonomy" id="159749"/>
    <lineage>
        <taxon>Eukaryota</taxon>
        <taxon>Sar</taxon>
        <taxon>Stramenopiles</taxon>
        <taxon>Ochrophyta</taxon>
        <taxon>Bacillariophyta</taxon>
        <taxon>Coscinodiscophyceae</taxon>
        <taxon>Thalassiosirophycidae</taxon>
        <taxon>Thalassiosirales</taxon>
        <taxon>Thalassiosiraceae</taxon>
        <taxon>Thalassiosira</taxon>
    </lineage>
</organism>
<accession>K0RHV6</accession>
<feature type="compositionally biased region" description="Basic residues" evidence="1">
    <location>
        <begin position="70"/>
        <end position="88"/>
    </location>
</feature>
<name>K0RHV6_THAOC</name>
<evidence type="ECO:0000256" key="1">
    <source>
        <dbReference type="SAM" id="MobiDB-lite"/>
    </source>
</evidence>
<feature type="non-terminal residue" evidence="2">
    <location>
        <position position="228"/>
    </location>
</feature>
<dbReference type="EMBL" id="AGNL01039189">
    <property type="protein sequence ID" value="EJK52825.1"/>
    <property type="molecule type" value="Genomic_DNA"/>
</dbReference>